<dbReference type="SUPFAM" id="SSF51197">
    <property type="entry name" value="Clavaminate synthase-like"/>
    <property type="match status" value="1"/>
</dbReference>
<dbReference type="EMBL" id="CP012747">
    <property type="protein sequence ID" value="ALL67003.1"/>
    <property type="molecule type" value="Genomic_DNA"/>
</dbReference>
<dbReference type="GO" id="GO:0051213">
    <property type="term" value="F:dioxygenase activity"/>
    <property type="evidence" value="ECO:0007669"/>
    <property type="project" value="InterPro"/>
</dbReference>
<dbReference type="Gene3D" id="2.60.120.590">
    <property type="entry name" value="Alpha-ketoglutarate-dependent dioxygenase AlkB-like"/>
    <property type="match status" value="1"/>
</dbReference>
<dbReference type="InterPro" id="IPR032854">
    <property type="entry name" value="ALKBH3"/>
</dbReference>
<dbReference type="KEGG" id="bcai:K788_0008526"/>
<feature type="domain" description="Fe2OG dioxygenase" evidence="1">
    <location>
        <begin position="137"/>
        <end position="234"/>
    </location>
</feature>
<dbReference type="InterPro" id="IPR037151">
    <property type="entry name" value="AlkB-like_sf"/>
</dbReference>
<accession>A0A0P0RFG1</accession>
<dbReference type="Pfam" id="PF13532">
    <property type="entry name" value="2OG-FeII_Oxy_2"/>
    <property type="match status" value="1"/>
</dbReference>
<dbReference type="PANTHER" id="PTHR31212">
    <property type="entry name" value="ALPHA-KETOGLUTARATE-DEPENDENT DIOXYGENASE ALKB HOMOLOG 3"/>
    <property type="match status" value="1"/>
</dbReference>
<evidence type="ECO:0000313" key="2">
    <source>
        <dbReference type="EMBL" id="ALL67003.1"/>
    </source>
</evidence>
<protein>
    <submittedName>
        <fullName evidence="2">Alkylated DNA repair protein AlkB</fullName>
    </submittedName>
</protein>
<reference evidence="2 3" key="1">
    <citation type="journal article" date="2014" name="Genome Announc.">
        <title>Draft Genome Sequence of the Haloacid-Degrading Burkholderia caribensis Strain MBA4.</title>
        <authorList>
            <person name="Pan Y."/>
            <person name="Kong K.F."/>
            <person name="Tsang J.S."/>
        </authorList>
    </citation>
    <scope>NUCLEOTIDE SEQUENCE [LARGE SCALE GENOMIC DNA]</scope>
    <source>
        <strain evidence="2 3">MBA4</strain>
    </source>
</reference>
<dbReference type="Proteomes" id="UP000019146">
    <property type="component" value="Chromosome 2"/>
</dbReference>
<proteinExistence type="predicted"/>
<organism evidence="2 3">
    <name type="scientific">Paraburkholderia caribensis MBA4</name>
    <dbReference type="NCBI Taxonomy" id="1323664"/>
    <lineage>
        <taxon>Bacteria</taxon>
        <taxon>Pseudomonadati</taxon>
        <taxon>Pseudomonadota</taxon>
        <taxon>Betaproteobacteria</taxon>
        <taxon>Burkholderiales</taxon>
        <taxon>Burkholderiaceae</taxon>
        <taxon>Paraburkholderia</taxon>
    </lineage>
</organism>
<evidence type="ECO:0000259" key="1">
    <source>
        <dbReference type="PROSITE" id="PS51471"/>
    </source>
</evidence>
<dbReference type="PANTHER" id="PTHR31212:SF4">
    <property type="entry name" value="ALPHA-KETOGLUTARATE-DEPENDENT DIOXYGENASE ALKB HOMOLOG 3"/>
    <property type="match status" value="1"/>
</dbReference>
<dbReference type="AlphaFoldDB" id="A0A0P0RFG1"/>
<dbReference type="InterPro" id="IPR027450">
    <property type="entry name" value="AlkB-like"/>
</dbReference>
<evidence type="ECO:0000313" key="3">
    <source>
        <dbReference type="Proteomes" id="UP000019146"/>
    </source>
</evidence>
<name>A0A0P0RFG1_9BURK</name>
<gene>
    <name evidence="2" type="ORF">K788_0008526</name>
</gene>
<dbReference type="GO" id="GO:0006307">
    <property type="term" value="P:DNA alkylation repair"/>
    <property type="evidence" value="ECO:0007669"/>
    <property type="project" value="InterPro"/>
</dbReference>
<dbReference type="InterPro" id="IPR005123">
    <property type="entry name" value="Oxoglu/Fe-dep_dioxygenase_dom"/>
</dbReference>
<dbReference type="PROSITE" id="PS51471">
    <property type="entry name" value="FE2OG_OXY"/>
    <property type="match status" value="1"/>
</dbReference>
<sequence length="237" mass="26147">MKAQAGGWPAAVVRSIIPAVSCDERFRARHAMLCARDRNAMSADLFDDVPTPDVAWFPDWLAPDAAAMLLARIVGEVAWQQDSMFTPAGRVPLPRLTAWQGEPDAVYVYSGIRNVPSPWTSAVAELKAAVEATCGAAFNSVLLNRYRSGADSMGWHADREPELGKEPVIASVSLGAARRFDLQHNKTHVVQSYQLKGGSLLVMRGRTQAEWRHRVPKEPKVQGERVNLTFRFVTPGR</sequence>